<dbReference type="Proteomes" id="UP000007652">
    <property type="component" value="Unassembled WGS sequence"/>
</dbReference>
<dbReference type="GO" id="GO:0000160">
    <property type="term" value="P:phosphorelay signal transduction system"/>
    <property type="evidence" value="ECO:0007669"/>
    <property type="project" value="InterPro"/>
</dbReference>
<dbReference type="SUPFAM" id="SSF52172">
    <property type="entry name" value="CheY-like"/>
    <property type="match status" value="1"/>
</dbReference>
<keyword evidence="5" id="KW-0804">Transcription</keyword>
<dbReference type="PRINTS" id="PR00038">
    <property type="entry name" value="HTHLUXR"/>
</dbReference>
<evidence type="ECO:0000313" key="10">
    <source>
        <dbReference type="EMBL" id="CCJ34430.1"/>
    </source>
</evidence>
<dbReference type="InterPro" id="IPR001789">
    <property type="entry name" value="Sig_transdc_resp-reg_receiver"/>
</dbReference>
<dbReference type="CDD" id="cd06170">
    <property type="entry name" value="LuxR_C_like"/>
    <property type="match status" value="1"/>
</dbReference>
<dbReference type="InterPro" id="IPR011006">
    <property type="entry name" value="CheY-like_superfamily"/>
</dbReference>
<dbReference type="Pfam" id="PF00196">
    <property type="entry name" value="GerE"/>
    <property type="match status" value="1"/>
</dbReference>
<sequence>MREKIKVLIADDHELIRRGLERIISFEEDIEVVGEARDGREVLDILKSKAVDVLLLDINMPIINGIDVLKIVKKDFNNVRVILLTVENQNTIIKKAIEIGADGYILKDSAGSEIVEAIRRVYSGENYIDKSLMSILFEDIKSKGKRTNILDSLTKREREILYLISQGLSNKEIGERLFLSEKTVKNYTTNIFSKLDVRDRVQAAIIAIENHIEEYFRD</sequence>
<dbReference type="SMART" id="SM00421">
    <property type="entry name" value="HTH_LUXR"/>
    <property type="match status" value="1"/>
</dbReference>
<dbReference type="PROSITE" id="PS50110">
    <property type="entry name" value="RESPONSE_REGULATORY"/>
    <property type="match status" value="1"/>
</dbReference>
<dbReference type="GO" id="GO:0003677">
    <property type="term" value="F:DNA binding"/>
    <property type="evidence" value="ECO:0007669"/>
    <property type="project" value="UniProtKB-KW"/>
</dbReference>
<dbReference type="InterPro" id="IPR058245">
    <property type="entry name" value="NreC/VraR/RcsB-like_REC"/>
</dbReference>
<dbReference type="PROSITE" id="PS00622">
    <property type="entry name" value="HTH_LUXR_1"/>
    <property type="match status" value="1"/>
</dbReference>
<evidence type="ECO:0000256" key="1">
    <source>
        <dbReference type="ARBA" id="ARBA00018672"/>
    </source>
</evidence>
<evidence type="ECO:0000259" key="9">
    <source>
        <dbReference type="PROSITE" id="PS50110"/>
    </source>
</evidence>
<dbReference type="Gene3D" id="3.40.50.2300">
    <property type="match status" value="1"/>
</dbReference>
<dbReference type="RefSeq" id="WP_008909683.1">
    <property type="nucleotide sequence ID" value="NZ_CAKP01000124.1"/>
</dbReference>
<keyword evidence="2 7" id="KW-0597">Phosphoprotein</keyword>
<comment type="function">
    <text evidence="6">May play the central regulatory role in sporulation. It may be an element of the effector pathway responsible for the activation of sporulation genes in response to nutritional stress. Spo0A may act in concert with spo0H (a sigma factor) to control the expression of some genes that are critical to the sporulation process.</text>
</comment>
<protein>
    <recommendedName>
        <fullName evidence="1">Stage 0 sporulation protein A homolog</fullName>
    </recommendedName>
</protein>
<organism evidence="10 11">
    <name type="scientific">Caloramator australicus RC3</name>
    <dbReference type="NCBI Taxonomy" id="857293"/>
    <lineage>
        <taxon>Bacteria</taxon>
        <taxon>Bacillati</taxon>
        <taxon>Bacillota</taxon>
        <taxon>Clostridia</taxon>
        <taxon>Eubacteriales</taxon>
        <taxon>Clostridiaceae</taxon>
        <taxon>Caloramator</taxon>
    </lineage>
</organism>
<dbReference type="CDD" id="cd17535">
    <property type="entry name" value="REC_NarL-like"/>
    <property type="match status" value="1"/>
</dbReference>
<evidence type="ECO:0000256" key="3">
    <source>
        <dbReference type="ARBA" id="ARBA00023015"/>
    </source>
</evidence>
<feature type="domain" description="HTH luxR-type" evidence="8">
    <location>
        <begin position="146"/>
        <end position="211"/>
    </location>
</feature>
<accession>I7K9V1</accession>
<dbReference type="PROSITE" id="PS50043">
    <property type="entry name" value="HTH_LUXR_2"/>
    <property type="match status" value="1"/>
</dbReference>
<dbReference type="Pfam" id="PF00072">
    <property type="entry name" value="Response_reg"/>
    <property type="match status" value="1"/>
</dbReference>
<evidence type="ECO:0000256" key="7">
    <source>
        <dbReference type="PROSITE-ProRule" id="PRU00169"/>
    </source>
</evidence>
<dbReference type="InterPro" id="IPR000792">
    <property type="entry name" value="Tscrpt_reg_LuxR_C"/>
</dbReference>
<keyword evidence="11" id="KW-1185">Reference proteome</keyword>
<evidence type="ECO:0000256" key="5">
    <source>
        <dbReference type="ARBA" id="ARBA00023163"/>
    </source>
</evidence>
<keyword evidence="4" id="KW-0238">DNA-binding</keyword>
<dbReference type="AlphaFoldDB" id="I7K9V1"/>
<proteinExistence type="predicted"/>
<dbReference type="EMBL" id="CAKP01000124">
    <property type="protein sequence ID" value="CCJ34430.1"/>
    <property type="molecule type" value="Genomic_DNA"/>
</dbReference>
<dbReference type="eggNOG" id="COG2197">
    <property type="taxonomic scope" value="Bacteria"/>
</dbReference>
<dbReference type="SUPFAM" id="SSF46894">
    <property type="entry name" value="C-terminal effector domain of the bipartite response regulators"/>
    <property type="match status" value="1"/>
</dbReference>
<dbReference type="InterPro" id="IPR016032">
    <property type="entry name" value="Sig_transdc_resp-reg_C-effctor"/>
</dbReference>
<dbReference type="InterPro" id="IPR039420">
    <property type="entry name" value="WalR-like"/>
</dbReference>
<dbReference type="SMART" id="SM00448">
    <property type="entry name" value="REC"/>
    <property type="match status" value="1"/>
</dbReference>
<dbReference type="PANTHER" id="PTHR43214:SF40">
    <property type="entry name" value="TRANSCRIPTIONAL REGULATORY PROTEIN LNRK"/>
    <property type="match status" value="1"/>
</dbReference>
<evidence type="ECO:0000256" key="2">
    <source>
        <dbReference type="ARBA" id="ARBA00022553"/>
    </source>
</evidence>
<evidence type="ECO:0000259" key="8">
    <source>
        <dbReference type="PROSITE" id="PS50043"/>
    </source>
</evidence>
<feature type="domain" description="Response regulatory" evidence="9">
    <location>
        <begin position="6"/>
        <end position="122"/>
    </location>
</feature>
<dbReference type="PANTHER" id="PTHR43214">
    <property type="entry name" value="TWO-COMPONENT RESPONSE REGULATOR"/>
    <property type="match status" value="1"/>
</dbReference>
<dbReference type="STRING" id="857293.CAAU_2346"/>
<name>I7K9V1_9CLOT</name>
<reference evidence="10 11" key="1">
    <citation type="journal article" date="2011" name="J. Bacteriol.">
        <title>Draft genome sequence of Caloramator australicus strain RC3T, a thermoanaerobe from the Great Artesian Basin of Australia.</title>
        <authorList>
            <person name="Ogg C.D."/>
            <person name="Patel B.K.C."/>
        </authorList>
    </citation>
    <scope>NUCLEOTIDE SEQUENCE [LARGE SCALE GENOMIC DNA]</scope>
    <source>
        <strain evidence="10 11">RC3</strain>
    </source>
</reference>
<evidence type="ECO:0000256" key="4">
    <source>
        <dbReference type="ARBA" id="ARBA00023125"/>
    </source>
</evidence>
<feature type="modified residue" description="4-aspartylphosphate" evidence="7">
    <location>
        <position position="57"/>
    </location>
</feature>
<evidence type="ECO:0000313" key="11">
    <source>
        <dbReference type="Proteomes" id="UP000007652"/>
    </source>
</evidence>
<evidence type="ECO:0000256" key="6">
    <source>
        <dbReference type="ARBA" id="ARBA00024867"/>
    </source>
</evidence>
<dbReference type="OrthoDB" id="9779069at2"/>
<keyword evidence="3" id="KW-0805">Transcription regulation</keyword>
<comment type="caution">
    <text evidence="10">The sequence shown here is derived from an EMBL/GenBank/DDBJ whole genome shotgun (WGS) entry which is preliminary data.</text>
</comment>
<gene>
    <name evidence="10" type="ORF">CAAU_2346</name>
</gene>
<dbReference type="GO" id="GO:0006355">
    <property type="term" value="P:regulation of DNA-templated transcription"/>
    <property type="evidence" value="ECO:0007669"/>
    <property type="project" value="InterPro"/>
</dbReference>